<evidence type="ECO:0000313" key="1">
    <source>
        <dbReference type="EMBL" id="QIO07391.1"/>
    </source>
</evidence>
<dbReference type="Proteomes" id="UP000502297">
    <property type="component" value="Chromosome"/>
</dbReference>
<dbReference type="KEGG" id="asha:G8E00_00840"/>
<reference evidence="1 2" key="1">
    <citation type="submission" date="2020-03" db="EMBL/GenBank/DDBJ databases">
        <authorList>
            <person name="Zhu W."/>
        </authorList>
    </citation>
    <scope>NUCLEOTIDE SEQUENCE [LARGE SCALE GENOMIC DNA]</scope>
    <source>
        <strain evidence="1 2">323-1</strain>
    </source>
</reference>
<dbReference type="SUPFAM" id="SSF56281">
    <property type="entry name" value="Metallo-hydrolase/oxidoreductase"/>
    <property type="match status" value="1"/>
</dbReference>
<proteinExistence type="predicted"/>
<sequence>MNNDAKVSKQDTFIEIFPNVYLLKTSIRLSPLLQMNRNMVVVRDGQDLIIINAVRLNDENLQYLNQLGVVKHVIRLGDFHGLDDQYYLDTFSANFWSQEQHQTYPELVPNKIIDTDVMPPIKNSQFFIFKSAKFPESVLLLKEYKLLITTDSIQYWNHWGHTSFLSKIILFVMGFRLGFFIGKPWLKRVSSHQNSLKDDFQKLLALDFTSLVAAHGDVLKDEAKIMLKGVLSQTFE</sequence>
<dbReference type="EMBL" id="CP049801">
    <property type="protein sequence ID" value="QIO07391.1"/>
    <property type="molecule type" value="Genomic_DNA"/>
</dbReference>
<dbReference type="InterPro" id="IPR036866">
    <property type="entry name" value="RibonucZ/Hydroxyglut_hydro"/>
</dbReference>
<protein>
    <submittedName>
        <fullName evidence="1">Uncharacterized protein</fullName>
    </submittedName>
</protein>
<gene>
    <name evidence="1" type="ORF">G8E00_00840</name>
</gene>
<evidence type="ECO:0000313" key="2">
    <source>
        <dbReference type="Proteomes" id="UP000502297"/>
    </source>
</evidence>
<name>A0A6G8RZT9_9GAMM</name>
<keyword evidence="2" id="KW-1185">Reference proteome</keyword>
<accession>A0A6G8RZT9</accession>
<dbReference type="AlphaFoldDB" id="A0A6G8RZT9"/>
<organism evidence="1 2">
    <name type="scientific">Acinetobacter shaoyimingii</name>
    <dbReference type="NCBI Taxonomy" id="2715164"/>
    <lineage>
        <taxon>Bacteria</taxon>
        <taxon>Pseudomonadati</taxon>
        <taxon>Pseudomonadota</taxon>
        <taxon>Gammaproteobacteria</taxon>
        <taxon>Moraxellales</taxon>
        <taxon>Moraxellaceae</taxon>
        <taxon>Acinetobacter</taxon>
    </lineage>
</organism>